<dbReference type="EMBL" id="JANPWB010000010">
    <property type="protein sequence ID" value="KAJ1138578.1"/>
    <property type="molecule type" value="Genomic_DNA"/>
</dbReference>
<evidence type="ECO:0000313" key="2">
    <source>
        <dbReference type="EMBL" id="KAJ1138578.1"/>
    </source>
</evidence>
<name>A0AAV7QE80_PLEWA</name>
<protein>
    <submittedName>
        <fullName evidence="2">Uncharacterized protein</fullName>
    </submittedName>
</protein>
<accession>A0AAV7QE80</accession>
<keyword evidence="3" id="KW-1185">Reference proteome</keyword>
<feature type="region of interest" description="Disordered" evidence="1">
    <location>
        <begin position="1"/>
        <end position="32"/>
    </location>
</feature>
<reference evidence="2" key="1">
    <citation type="journal article" date="2022" name="bioRxiv">
        <title>Sequencing and chromosome-scale assembly of the giantPleurodeles waltlgenome.</title>
        <authorList>
            <person name="Brown T."/>
            <person name="Elewa A."/>
            <person name="Iarovenko S."/>
            <person name="Subramanian E."/>
            <person name="Araus A.J."/>
            <person name="Petzold A."/>
            <person name="Susuki M."/>
            <person name="Suzuki K.-i.T."/>
            <person name="Hayashi T."/>
            <person name="Toyoda A."/>
            <person name="Oliveira C."/>
            <person name="Osipova E."/>
            <person name="Leigh N.D."/>
            <person name="Simon A."/>
            <person name="Yun M.H."/>
        </authorList>
    </citation>
    <scope>NUCLEOTIDE SEQUENCE</scope>
    <source>
        <strain evidence="2">20211129_DDA</strain>
        <tissue evidence="2">Liver</tissue>
    </source>
</reference>
<proteinExistence type="predicted"/>
<evidence type="ECO:0000256" key="1">
    <source>
        <dbReference type="SAM" id="MobiDB-lite"/>
    </source>
</evidence>
<organism evidence="2 3">
    <name type="scientific">Pleurodeles waltl</name>
    <name type="common">Iberian ribbed newt</name>
    <dbReference type="NCBI Taxonomy" id="8319"/>
    <lineage>
        <taxon>Eukaryota</taxon>
        <taxon>Metazoa</taxon>
        <taxon>Chordata</taxon>
        <taxon>Craniata</taxon>
        <taxon>Vertebrata</taxon>
        <taxon>Euteleostomi</taxon>
        <taxon>Amphibia</taxon>
        <taxon>Batrachia</taxon>
        <taxon>Caudata</taxon>
        <taxon>Salamandroidea</taxon>
        <taxon>Salamandridae</taxon>
        <taxon>Pleurodelinae</taxon>
        <taxon>Pleurodeles</taxon>
    </lineage>
</organism>
<dbReference type="Proteomes" id="UP001066276">
    <property type="component" value="Chromosome 6"/>
</dbReference>
<comment type="caution">
    <text evidence="2">The sequence shown here is derived from an EMBL/GenBank/DDBJ whole genome shotgun (WGS) entry which is preliminary data.</text>
</comment>
<sequence>MRQQQVAGCGRTPASRDPRQPRQDVTGGQRLQRWQADRQLVAGKVERSWWWSQRSAVKPVSRARRQGGGGEGALSSLSLLCLPPCREFLTEHLDPG</sequence>
<evidence type="ECO:0000313" key="3">
    <source>
        <dbReference type="Proteomes" id="UP001066276"/>
    </source>
</evidence>
<dbReference type="AlphaFoldDB" id="A0AAV7QE80"/>
<gene>
    <name evidence="2" type="ORF">NDU88_004959</name>
</gene>